<evidence type="ECO:0000256" key="2">
    <source>
        <dbReference type="HAMAP-Rule" id="MF_01082"/>
    </source>
</evidence>
<dbReference type="EC" id="5.4.99.27" evidence="2"/>
<dbReference type="GO" id="GO:0005829">
    <property type="term" value="C:cytosol"/>
    <property type="evidence" value="ECO:0007669"/>
    <property type="project" value="TreeGrafter"/>
</dbReference>
<dbReference type="GO" id="GO:0003723">
    <property type="term" value="F:RNA binding"/>
    <property type="evidence" value="ECO:0007669"/>
    <property type="project" value="InterPro"/>
</dbReference>
<dbReference type="HAMAP" id="MF_01082">
    <property type="entry name" value="TruD"/>
    <property type="match status" value="1"/>
</dbReference>
<dbReference type="EMBL" id="CDMN01000058">
    <property type="protein sequence ID" value="CRF44825.1"/>
    <property type="molecule type" value="Genomic_DNA"/>
</dbReference>
<evidence type="ECO:0000313" key="8">
    <source>
        <dbReference type="Proteomes" id="UP000045175"/>
    </source>
</evidence>
<dbReference type="STRING" id="1578720.HAL011_07640"/>
<evidence type="ECO:0000313" key="4">
    <source>
        <dbReference type="EMBL" id="CRF42914.1"/>
    </source>
</evidence>
<dbReference type="OrthoDB" id="1550679at2"/>
<evidence type="ECO:0000313" key="3">
    <source>
        <dbReference type="EMBL" id="CRF40988.1"/>
    </source>
</evidence>
<dbReference type="SUPFAM" id="SSF55120">
    <property type="entry name" value="Pseudouridine synthase"/>
    <property type="match status" value="1"/>
</dbReference>
<dbReference type="Proteomes" id="UP000041394">
    <property type="component" value="Unassembled WGS sequence"/>
</dbReference>
<feature type="active site" description="Nucleophile" evidence="2">
    <location>
        <position position="92"/>
    </location>
</feature>
<name>A0A0K2X5Z3_9HELI</name>
<comment type="similarity">
    <text evidence="2">Belongs to the pseudouridine synthase TruD family.</text>
</comment>
<reference evidence="7 8" key="3">
    <citation type="submission" date="2014-12" db="EMBL/GenBank/DDBJ databases">
        <authorList>
            <person name="Jaenicke S."/>
        </authorList>
    </citation>
    <scope>NUCLEOTIDE SEQUENCE [LARGE SCALE GENOMIC DNA]</scope>
</reference>
<dbReference type="EMBL" id="CDML01000025">
    <property type="protein sequence ID" value="CRF40988.1"/>
    <property type="molecule type" value="Genomic_DNA"/>
</dbReference>
<keyword evidence="6" id="KW-1185">Reference proteome</keyword>
<keyword evidence="2" id="KW-0413">Isomerase</keyword>
<reference evidence="6" key="2">
    <citation type="submission" date="2014-12" db="EMBL/GenBank/DDBJ databases">
        <authorList>
            <person name="Smet A."/>
        </authorList>
    </citation>
    <scope>NUCLEOTIDE SEQUENCE [LARGE SCALE GENOMIC DNA]</scope>
</reference>
<dbReference type="PANTHER" id="PTHR47811:SF1">
    <property type="entry name" value="TRNA PSEUDOURIDINE SYNTHASE D"/>
    <property type="match status" value="1"/>
</dbReference>
<reference evidence="3" key="1">
    <citation type="submission" date="2014-12" db="EMBL/GenBank/DDBJ databases">
        <title>Whole genome sequences of four Staphylococcus schleiferi canine isolates.</title>
        <authorList>
            <person name="Misic A.M."/>
            <person name="Cain C."/>
            <person name="Morris D.O."/>
            <person name="Rankin S."/>
            <person name="Beiting D."/>
        </authorList>
    </citation>
    <scope>NUCLEOTIDE SEQUENCE</scope>
    <source>
        <strain evidence="3">ASB11</strain>
        <strain evidence="4">ASB13</strain>
        <strain evidence="5">ASB9</strain>
    </source>
</reference>
<dbReference type="Gene3D" id="3.30.2350.20">
    <property type="entry name" value="TruD, catalytic domain"/>
    <property type="match status" value="1"/>
</dbReference>
<dbReference type="PANTHER" id="PTHR47811">
    <property type="entry name" value="TRNA PSEUDOURIDINE SYNTHASE D"/>
    <property type="match status" value="1"/>
</dbReference>
<comment type="catalytic activity">
    <reaction evidence="2">
        <text>uridine(13) in tRNA = pseudouridine(13) in tRNA</text>
        <dbReference type="Rhea" id="RHEA:42540"/>
        <dbReference type="Rhea" id="RHEA-COMP:10105"/>
        <dbReference type="Rhea" id="RHEA-COMP:10106"/>
        <dbReference type="ChEBI" id="CHEBI:65314"/>
        <dbReference type="ChEBI" id="CHEBI:65315"/>
        <dbReference type="EC" id="5.4.99.27"/>
    </reaction>
</comment>
<dbReference type="Proteomes" id="UP000038622">
    <property type="component" value="Unassembled WGS sequence"/>
</dbReference>
<dbReference type="InterPro" id="IPR042214">
    <property type="entry name" value="TruD_catalytic"/>
</dbReference>
<dbReference type="GO" id="GO:0016829">
    <property type="term" value="F:lyase activity"/>
    <property type="evidence" value="ECO:0007669"/>
    <property type="project" value="UniProtKB-KW"/>
</dbReference>
<dbReference type="InterPro" id="IPR050170">
    <property type="entry name" value="TruD_pseudoU_synthase"/>
</dbReference>
<dbReference type="InterPro" id="IPR001656">
    <property type="entry name" value="PsdUridine_synth_TruD"/>
</dbReference>
<evidence type="ECO:0000313" key="6">
    <source>
        <dbReference type="Proteomes" id="UP000038622"/>
    </source>
</evidence>
<dbReference type="Pfam" id="PF01142">
    <property type="entry name" value="TruD"/>
    <property type="match status" value="2"/>
</dbReference>
<sequence length="376" mass="43302">MLQIMVYNAPMQNEDLLPRFFSASHAPIEFYFKKCSRDFVVQEEPLYAFSQSGEHLIAHVRKKDKTTWEMLSLLSQVLGCKMSAFGYAGLKDKNALTFQYISMPKAHEKALSQHAPTLYEQGVKILNTTAHTHKIRLGHLKGNHFNMRLKKLTPLNAQKIAEVLEILQEKGFLNYFGAQRFGRKGDNFKQAHTGKKKLDKFLLSSQQSFCFNQWLSSRARLNAFVNNFNPLEICQEYPQINLEQAKALKAQPQDFKLLEGDVLCHYPFGKYFCHTAQDLDTNLDRFRAKSLVPTGLLPGFKVLEAKDLAREFEEPFKQEIDSYGDRRFALVYPGEVDFLYLSQEAQGQLKFFLPKGAYATIFLEEIAHQELFSKDV</sequence>
<evidence type="ECO:0000313" key="7">
    <source>
        <dbReference type="Proteomes" id="UP000041394"/>
    </source>
</evidence>
<dbReference type="InterPro" id="IPR020119">
    <property type="entry name" value="PsdUridine_synth_TruD_CS"/>
</dbReference>
<accession>A0A0K2X5Z3</accession>
<dbReference type="EMBL" id="CDMH01000049">
    <property type="protein sequence ID" value="CRF42914.1"/>
    <property type="molecule type" value="Genomic_DNA"/>
</dbReference>
<keyword evidence="3" id="KW-0456">Lyase</keyword>
<dbReference type="InterPro" id="IPR020103">
    <property type="entry name" value="PsdUridine_synth_cat_dom_sf"/>
</dbReference>
<dbReference type="GO" id="GO:0160150">
    <property type="term" value="F:tRNA pseudouridine(13) synthase activity"/>
    <property type="evidence" value="ECO:0007669"/>
    <property type="project" value="UniProtKB-EC"/>
</dbReference>
<dbReference type="GO" id="GO:0031119">
    <property type="term" value="P:tRNA pseudouridine synthesis"/>
    <property type="evidence" value="ECO:0007669"/>
    <property type="project" value="UniProtKB-UniRule"/>
</dbReference>
<comment type="function">
    <text evidence="2">Responsible for synthesis of pseudouridine from uracil-13 in transfer RNAs.</text>
</comment>
<evidence type="ECO:0000256" key="1">
    <source>
        <dbReference type="ARBA" id="ARBA00022694"/>
    </source>
</evidence>
<protein>
    <recommendedName>
        <fullName evidence="2">tRNA pseudouridine synthase D</fullName>
        <ecNumber evidence="2">5.4.99.27</ecNumber>
    </recommendedName>
    <alternativeName>
        <fullName evidence="2">tRNA pseudouridine(13) synthase</fullName>
    </alternativeName>
    <alternativeName>
        <fullName evidence="2">tRNA pseudouridylate synthase D</fullName>
    </alternativeName>
    <alternativeName>
        <fullName evidence="2">tRNA-uridine isomerase D</fullName>
    </alternativeName>
</protein>
<dbReference type="PROSITE" id="PS01268">
    <property type="entry name" value="UPF0024"/>
    <property type="match status" value="1"/>
</dbReference>
<organism evidence="3 6">
    <name type="scientific">Helicobacter ailurogastricus</name>
    <dbReference type="NCBI Taxonomy" id="1578720"/>
    <lineage>
        <taxon>Bacteria</taxon>
        <taxon>Pseudomonadati</taxon>
        <taxon>Campylobacterota</taxon>
        <taxon>Epsilonproteobacteria</taxon>
        <taxon>Campylobacterales</taxon>
        <taxon>Helicobacteraceae</taxon>
        <taxon>Helicobacter</taxon>
    </lineage>
</organism>
<dbReference type="Proteomes" id="UP000045175">
    <property type="component" value="Unassembled WGS sequence"/>
</dbReference>
<dbReference type="AlphaFoldDB" id="A0A0K2X5Z3"/>
<keyword evidence="1 2" id="KW-0819">tRNA processing</keyword>
<gene>
    <name evidence="2" type="primary">truD</name>
    <name evidence="3" type="ORF">HAL011_07640</name>
    <name evidence="4" type="ORF">HAL013_11270</name>
    <name evidence="5" type="ORF">HAL09_14370</name>
</gene>
<proteinExistence type="inferred from homology"/>
<evidence type="ECO:0000313" key="5">
    <source>
        <dbReference type="EMBL" id="CRF44825.1"/>
    </source>
</evidence>